<evidence type="ECO:0000256" key="1">
    <source>
        <dbReference type="SAM" id="Phobius"/>
    </source>
</evidence>
<evidence type="ECO:0000313" key="3">
    <source>
        <dbReference type="Proteomes" id="UP001432027"/>
    </source>
</evidence>
<keyword evidence="1" id="KW-1133">Transmembrane helix</keyword>
<evidence type="ECO:0008006" key="4">
    <source>
        <dbReference type="Google" id="ProtNLM"/>
    </source>
</evidence>
<dbReference type="PANTHER" id="PTHR31627">
    <property type="entry name" value="SERPENTINE RECEPTOR CLASS GAMMA-RELATED"/>
    <property type="match status" value="1"/>
</dbReference>
<proteinExistence type="predicted"/>
<protein>
    <recommendedName>
        <fullName evidence="4">G protein-coupled receptor</fullName>
    </recommendedName>
</protein>
<accession>A0AAV5TGP7</accession>
<dbReference type="Proteomes" id="UP001432027">
    <property type="component" value="Unassembled WGS sequence"/>
</dbReference>
<dbReference type="Pfam" id="PF10323">
    <property type="entry name" value="7TM_GPCR_Srv"/>
    <property type="match status" value="1"/>
</dbReference>
<dbReference type="EMBL" id="BTSX01000004">
    <property type="protein sequence ID" value="GMS92406.1"/>
    <property type="molecule type" value="Genomic_DNA"/>
</dbReference>
<comment type="caution">
    <text evidence="2">The sequence shown here is derived from an EMBL/GenBank/DDBJ whole genome shotgun (WGS) entry which is preliminary data.</text>
</comment>
<dbReference type="InterPro" id="IPR051119">
    <property type="entry name" value="Nematode_SR-like"/>
</dbReference>
<organism evidence="2 3">
    <name type="scientific">Pristionchus entomophagus</name>
    <dbReference type="NCBI Taxonomy" id="358040"/>
    <lineage>
        <taxon>Eukaryota</taxon>
        <taxon>Metazoa</taxon>
        <taxon>Ecdysozoa</taxon>
        <taxon>Nematoda</taxon>
        <taxon>Chromadorea</taxon>
        <taxon>Rhabditida</taxon>
        <taxon>Rhabditina</taxon>
        <taxon>Diplogasteromorpha</taxon>
        <taxon>Diplogasteroidea</taxon>
        <taxon>Neodiplogasteridae</taxon>
        <taxon>Pristionchus</taxon>
    </lineage>
</organism>
<keyword evidence="1" id="KW-0472">Membrane</keyword>
<name>A0AAV5TGP7_9BILA</name>
<dbReference type="PANTHER" id="PTHR31627:SF42">
    <property type="entry name" value="G_PROTEIN_RECEP_F1_2 DOMAIN-CONTAINING PROTEIN-RELATED"/>
    <property type="match status" value="1"/>
</dbReference>
<keyword evidence="1" id="KW-0812">Transmembrane</keyword>
<feature type="transmembrane region" description="Helical" evidence="1">
    <location>
        <begin position="113"/>
        <end position="137"/>
    </location>
</feature>
<evidence type="ECO:0000313" key="2">
    <source>
        <dbReference type="EMBL" id="GMS92406.1"/>
    </source>
</evidence>
<feature type="non-terminal residue" evidence="2">
    <location>
        <position position="212"/>
    </location>
</feature>
<dbReference type="InterPro" id="IPR019426">
    <property type="entry name" value="7TM_GPCR_serpentine_rcpt_Srv"/>
</dbReference>
<dbReference type="AlphaFoldDB" id="A0AAV5TGP7"/>
<feature type="transmembrane region" description="Helical" evidence="1">
    <location>
        <begin position="149"/>
        <end position="168"/>
    </location>
</feature>
<reference evidence="2" key="1">
    <citation type="submission" date="2023-10" db="EMBL/GenBank/DDBJ databases">
        <title>Genome assembly of Pristionchus species.</title>
        <authorList>
            <person name="Yoshida K."/>
            <person name="Sommer R.J."/>
        </authorList>
    </citation>
    <scope>NUCLEOTIDE SEQUENCE</scope>
    <source>
        <strain evidence="2">RS0144</strain>
    </source>
</reference>
<sequence length="212" mass="24106">DWPQFHDFLFQLNGTPLVQLTYAHRYTCVNGQILGVTLNSLSRLIIIDSQTRPSLQMLENLSTVKVALIHCTPPILFGAYVFLGQTHSHFELIHSLNRIARITDVQYVQINSVVTFITSFSGACISSMCYILILLTLRRGSLHLRNTEFSLLITSFVLFLCLCALSAFYFTNGLLSFINLDDMYVLRMHYYCVSIPISLLNPWCLLLTSSKL</sequence>
<feature type="non-terminal residue" evidence="2">
    <location>
        <position position="1"/>
    </location>
</feature>
<gene>
    <name evidence="2" type="ORF">PENTCL1PPCAC_14581</name>
</gene>
<feature type="transmembrane region" description="Helical" evidence="1">
    <location>
        <begin position="188"/>
        <end position="208"/>
    </location>
</feature>
<keyword evidence="3" id="KW-1185">Reference proteome</keyword>